<keyword evidence="2" id="KW-0862">Zinc</keyword>
<feature type="region of interest" description="Disordered" evidence="3">
    <location>
        <begin position="51"/>
        <end position="120"/>
    </location>
</feature>
<reference evidence="6" key="1">
    <citation type="submission" date="2025-08" db="UniProtKB">
        <authorList>
            <consortium name="RefSeq"/>
        </authorList>
    </citation>
    <scope>IDENTIFICATION</scope>
</reference>
<dbReference type="GO" id="GO:0005634">
    <property type="term" value="C:nucleus"/>
    <property type="evidence" value="ECO:0007669"/>
    <property type="project" value="TreeGrafter"/>
</dbReference>
<dbReference type="PANTHER" id="PTHR47341:SF1">
    <property type="entry name" value="GATA-TYPE ZINC FINGER PROTEIN 1"/>
    <property type="match status" value="1"/>
</dbReference>
<dbReference type="Proteomes" id="UP000694845">
    <property type="component" value="Unplaced"/>
</dbReference>
<sequence>MSQQCTWSSTFSNLACYKGFFPSYVDDQLDFSADFSTGEMSDRFADLAEAPSDQGTVESSLAQHAGKQSRKIGPELTEGPGSSSSGSVSSGGGGNARNTGTRRRMLRKANTPRRSARRNDPRFRGVTFCVETQICQQNRQRFQLLIRSFYSMKKRHSNDSERGQAKMKRQKMSLVASTSSSGSDEAEAVVPQTVAQHIAVPCAGIAHGGKQCASCLTRHTPLWRDAEDGTPLCNACGIRYKKYRIRCTACWNIPKKDGKSSCRVCSRCGNTLRFTIPKRTYLF</sequence>
<organism evidence="5 6">
    <name type="scientific">Acanthaster planci</name>
    <name type="common">Crown-of-thorns starfish</name>
    <dbReference type="NCBI Taxonomy" id="133434"/>
    <lineage>
        <taxon>Eukaryota</taxon>
        <taxon>Metazoa</taxon>
        <taxon>Echinodermata</taxon>
        <taxon>Eleutherozoa</taxon>
        <taxon>Asterozoa</taxon>
        <taxon>Asteroidea</taxon>
        <taxon>Valvatacea</taxon>
        <taxon>Valvatida</taxon>
        <taxon>Acanthasteridae</taxon>
        <taxon>Acanthaster</taxon>
    </lineage>
</organism>
<dbReference type="GeneID" id="110987224"/>
<dbReference type="InterPro" id="IPR053116">
    <property type="entry name" value="GATA-type_Znf_Regulator"/>
</dbReference>
<keyword evidence="5" id="KW-1185">Reference proteome</keyword>
<evidence type="ECO:0000256" key="1">
    <source>
        <dbReference type="ARBA" id="ARBA00023242"/>
    </source>
</evidence>
<dbReference type="InterPro" id="IPR013088">
    <property type="entry name" value="Znf_NHR/GATA"/>
</dbReference>
<dbReference type="GO" id="GO:0007283">
    <property type="term" value="P:spermatogenesis"/>
    <property type="evidence" value="ECO:0007669"/>
    <property type="project" value="TreeGrafter"/>
</dbReference>
<dbReference type="RefSeq" id="XP_022105469.1">
    <property type="nucleotide sequence ID" value="XM_022249777.1"/>
</dbReference>
<name>A0A8B7ZIV2_ACAPL</name>
<feature type="domain" description="GATA-type" evidence="4">
    <location>
        <begin position="206"/>
        <end position="241"/>
    </location>
</feature>
<keyword evidence="2" id="KW-0479">Metal-binding</keyword>
<dbReference type="GO" id="GO:0006357">
    <property type="term" value="P:regulation of transcription by RNA polymerase II"/>
    <property type="evidence" value="ECO:0007669"/>
    <property type="project" value="TreeGrafter"/>
</dbReference>
<dbReference type="GO" id="GO:0008270">
    <property type="term" value="F:zinc ion binding"/>
    <property type="evidence" value="ECO:0007669"/>
    <property type="project" value="UniProtKB-KW"/>
</dbReference>
<dbReference type="Pfam" id="PF00320">
    <property type="entry name" value="GATA"/>
    <property type="match status" value="1"/>
</dbReference>
<keyword evidence="1" id="KW-0539">Nucleus</keyword>
<dbReference type="Gene3D" id="3.30.50.10">
    <property type="entry name" value="Erythroid Transcription Factor GATA-1, subunit A"/>
    <property type="match status" value="1"/>
</dbReference>
<evidence type="ECO:0000313" key="6">
    <source>
        <dbReference type="RefSeq" id="XP_022105469.1"/>
    </source>
</evidence>
<dbReference type="CDD" id="cd00202">
    <property type="entry name" value="ZnF_GATA"/>
    <property type="match status" value="1"/>
</dbReference>
<keyword evidence="2" id="KW-0863">Zinc-finger</keyword>
<dbReference type="GO" id="GO:0043565">
    <property type="term" value="F:sequence-specific DNA binding"/>
    <property type="evidence" value="ECO:0007669"/>
    <property type="project" value="InterPro"/>
</dbReference>
<dbReference type="PANTHER" id="PTHR47341">
    <property type="entry name" value="GATA-TYPE ZINC FINGER PROTEIN 1"/>
    <property type="match status" value="1"/>
</dbReference>
<feature type="compositionally biased region" description="Low complexity" evidence="3">
    <location>
        <begin position="79"/>
        <end position="88"/>
    </location>
</feature>
<dbReference type="PROSITE" id="PS50114">
    <property type="entry name" value="GATA_ZN_FINGER_2"/>
    <property type="match status" value="1"/>
</dbReference>
<dbReference type="SMART" id="SM00401">
    <property type="entry name" value="ZnF_GATA"/>
    <property type="match status" value="1"/>
</dbReference>
<dbReference type="GO" id="GO:0048599">
    <property type="term" value="P:oocyte development"/>
    <property type="evidence" value="ECO:0007669"/>
    <property type="project" value="TreeGrafter"/>
</dbReference>
<evidence type="ECO:0000256" key="3">
    <source>
        <dbReference type="SAM" id="MobiDB-lite"/>
    </source>
</evidence>
<dbReference type="KEGG" id="aplc:110987224"/>
<dbReference type="OrthoDB" id="2162994at2759"/>
<dbReference type="SUPFAM" id="SSF57716">
    <property type="entry name" value="Glucocorticoid receptor-like (DNA-binding domain)"/>
    <property type="match status" value="1"/>
</dbReference>
<accession>A0A8B7ZIV2</accession>
<protein>
    <submittedName>
        <fullName evidence="6">GATA-type zinc finger protein 1-like</fullName>
    </submittedName>
</protein>
<evidence type="ECO:0000259" key="4">
    <source>
        <dbReference type="PROSITE" id="PS50114"/>
    </source>
</evidence>
<proteinExistence type="predicted"/>
<evidence type="ECO:0000313" key="5">
    <source>
        <dbReference type="Proteomes" id="UP000694845"/>
    </source>
</evidence>
<dbReference type="OMA" id="TFCVETQ"/>
<dbReference type="PRINTS" id="PR00619">
    <property type="entry name" value="GATAZNFINGER"/>
</dbReference>
<feature type="compositionally biased region" description="Basic residues" evidence="3">
    <location>
        <begin position="100"/>
        <end position="116"/>
    </location>
</feature>
<dbReference type="InterPro" id="IPR000679">
    <property type="entry name" value="Znf_GATA"/>
</dbReference>
<dbReference type="AlphaFoldDB" id="A0A8B7ZIV2"/>
<gene>
    <name evidence="6" type="primary">LOC110987224</name>
</gene>
<feature type="compositionally biased region" description="Polar residues" evidence="3">
    <location>
        <begin position="53"/>
        <end position="62"/>
    </location>
</feature>
<evidence type="ECO:0000256" key="2">
    <source>
        <dbReference type="PROSITE-ProRule" id="PRU00094"/>
    </source>
</evidence>